<evidence type="ECO:0000313" key="10">
    <source>
        <dbReference type="EMBL" id="ALS36772.1"/>
    </source>
</evidence>
<evidence type="ECO:0000256" key="1">
    <source>
        <dbReference type="ARBA" id="ARBA00004651"/>
    </source>
</evidence>
<organism evidence="10 11">
    <name type="scientific">Enterococcus rotai</name>
    <dbReference type="NCBI Taxonomy" id="118060"/>
    <lineage>
        <taxon>Bacteria</taxon>
        <taxon>Bacillati</taxon>
        <taxon>Bacillota</taxon>
        <taxon>Bacilli</taxon>
        <taxon>Lactobacillales</taxon>
        <taxon>Enterococcaceae</taxon>
        <taxon>Enterococcus</taxon>
    </lineage>
</organism>
<dbReference type="AlphaFoldDB" id="A0A0U2VU00"/>
<dbReference type="KEGG" id="erx:ATZ35_06265"/>
<evidence type="ECO:0000256" key="5">
    <source>
        <dbReference type="ARBA" id="ARBA00023136"/>
    </source>
</evidence>
<protein>
    <submittedName>
        <fullName evidence="10">ABC transporter permease</fullName>
    </submittedName>
</protein>
<evidence type="ECO:0000313" key="11">
    <source>
        <dbReference type="Proteomes" id="UP000067523"/>
    </source>
</evidence>
<evidence type="ECO:0000256" key="7">
    <source>
        <dbReference type="SAM" id="Phobius"/>
    </source>
</evidence>
<dbReference type="PANTHER" id="PTHR30572:SF4">
    <property type="entry name" value="ABC TRANSPORTER PERMEASE YTRF"/>
    <property type="match status" value="1"/>
</dbReference>
<accession>A0A0U2VU00</accession>
<evidence type="ECO:0000256" key="4">
    <source>
        <dbReference type="ARBA" id="ARBA00022989"/>
    </source>
</evidence>
<evidence type="ECO:0000256" key="2">
    <source>
        <dbReference type="ARBA" id="ARBA00022475"/>
    </source>
</evidence>
<evidence type="ECO:0000256" key="6">
    <source>
        <dbReference type="ARBA" id="ARBA00038076"/>
    </source>
</evidence>
<dbReference type="Pfam" id="PF02687">
    <property type="entry name" value="FtsX"/>
    <property type="match status" value="1"/>
</dbReference>
<dbReference type="Proteomes" id="UP000067523">
    <property type="component" value="Chromosome"/>
</dbReference>
<feature type="domain" description="ABC3 transporter permease C-terminal" evidence="8">
    <location>
        <begin position="291"/>
        <end position="403"/>
    </location>
</feature>
<dbReference type="STRING" id="118060.ATZ35_06265"/>
<proteinExistence type="inferred from homology"/>
<gene>
    <name evidence="10" type="ORF">ATZ35_06265</name>
</gene>
<dbReference type="InterPro" id="IPR025857">
    <property type="entry name" value="MacB_PCD"/>
</dbReference>
<evidence type="ECO:0000259" key="9">
    <source>
        <dbReference type="Pfam" id="PF12704"/>
    </source>
</evidence>
<keyword evidence="5 7" id="KW-0472">Membrane</keyword>
<feature type="transmembrane region" description="Helical" evidence="7">
    <location>
        <begin position="285"/>
        <end position="309"/>
    </location>
</feature>
<keyword evidence="4 7" id="KW-1133">Transmembrane helix</keyword>
<comment type="subcellular location">
    <subcellularLocation>
        <location evidence="1">Cell membrane</location>
        <topology evidence="1">Multi-pass membrane protein</topology>
    </subcellularLocation>
</comment>
<reference evidence="11" key="1">
    <citation type="submission" date="2015-12" db="EMBL/GenBank/DDBJ databases">
        <authorList>
            <person name="Lauer A."/>
            <person name="Humrighouse B."/>
            <person name="Loparev V."/>
            <person name="Shewmaker P.L."/>
            <person name="Whitney A.M."/>
            <person name="McLaughlin R.W."/>
        </authorList>
    </citation>
    <scope>NUCLEOTIDE SEQUENCE [LARGE SCALE GENOMIC DNA]</scope>
    <source>
        <strain evidence="11">LMG 26678</strain>
    </source>
</reference>
<keyword evidence="3 7" id="KW-0812">Transmembrane</keyword>
<feature type="domain" description="MacB-like periplasmic core" evidence="9">
    <location>
        <begin position="19"/>
        <end position="238"/>
    </location>
</feature>
<dbReference type="RefSeq" id="WP_208929992.1">
    <property type="nucleotide sequence ID" value="NZ_CP013655.1"/>
</dbReference>
<name>A0A0U2VU00_9ENTE</name>
<feature type="transmembrane region" description="Helical" evidence="7">
    <location>
        <begin position="20"/>
        <end position="40"/>
    </location>
</feature>
<dbReference type="GO" id="GO:0005886">
    <property type="term" value="C:plasma membrane"/>
    <property type="evidence" value="ECO:0007669"/>
    <property type="project" value="UniProtKB-SubCell"/>
</dbReference>
<dbReference type="PANTHER" id="PTHR30572">
    <property type="entry name" value="MEMBRANE COMPONENT OF TRANSPORTER-RELATED"/>
    <property type="match status" value="1"/>
</dbReference>
<feature type="transmembrane region" description="Helical" evidence="7">
    <location>
        <begin position="364"/>
        <end position="392"/>
    </location>
</feature>
<keyword evidence="11" id="KW-1185">Reference proteome</keyword>
<dbReference type="Pfam" id="PF12704">
    <property type="entry name" value="MacB_PCD"/>
    <property type="match status" value="1"/>
</dbReference>
<dbReference type="InterPro" id="IPR050250">
    <property type="entry name" value="Macrolide_Exporter_MacB"/>
</dbReference>
<dbReference type="EMBL" id="CP013655">
    <property type="protein sequence ID" value="ALS36772.1"/>
    <property type="molecule type" value="Genomic_DNA"/>
</dbReference>
<dbReference type="InterPro" id="IPR003838">
    <property type="entry name" value="ABC3_permease_C"/>
</dbReference>
<evidence type="ECO:0000256" key="3">
    <source>
        <dbReference type="ARBA" id="ARBA00022692"/>
    </source>
</evidence>
<keyword evidence="2" id="KW-1003">Cell membrane</keyword>
<sequence>MLENIILSLQSIWAHKLRSILTMLGVIIGIAAIIAIFSIIEGNTANMKRQFVGGNNNTIEVEYGKKSRFNGSGSSEGSNEKKPTYVPILSQEQMNNIKEQTGIKNIAPLYQKNTKIYQGQKSSNSMITATTQNYFEMNKKKVVEGRLFTEVDYTGSQQSIIMNKKAYDANFPKGKGVGKYVEINGYPFQVIGVYEDELVEGDMSMDFGGQNESIVPLSQWDKITSELNPEPKIIFQTETTDQLKTKSPGVASLLNTLVPESGYVFGVKDAENMQKQLEQINRSNFLLLAGIASISLVVGGIGVMNIMLVSVTERTREIGVKKALGARRKVILEQFLVESVTLTIFGGILGIIVGVIIGKVVTSILYYPFIVSIVSVVGSIGFCSLIGIIFGLMPAVKASKLDPIEALRYE</sequence>
<dbReference type="GO" id="GO:0022857">
    <property type="term" value="F:transmembrane transporter activity"/>
    <property type="evidence" value="ECO:0007669"/>
    <property type="project" value="TreeGrafter"/>
</dbReference>
<feature type="transmembrane region" description="Helical" evidence="7">
    <location>
        <begin position="330"/>
        <end position="358"/>
    </location>
</feature>
<comment type="similarity">
    <text evidence="6">Belongs to the ABC-4 integral membrane protein family.</text>
</comment>
<evidence type="ECO:0000259" key="8">
    <source>
        <dbReference type="Pfam" id="PF02687"/>
    </source>
</evidence>